<dbReference type="EMBL" id="FQNC01000041">
    <property type="protein sequence ID" value="SGY34009.1"/>
    <property type="molecule type" value="Genomic_DNA"/>
</dbReference>
<keyword evidence="3" id="KW-1185">Reference proteome</keyword>
<gene>
    <name evidence="2" type="primary">BQ5605_C002g01578</name>
    <name evidence="2" type="ORF">BQ5605_C002G01578</name>
</gene>
<dbReference type="InterPro" id="IPR059181">
    <property type="entry name" value="RWDD2A-B_C"/>
</dbReference>
<proteinExistence type="predicted"/>
<dbReference type="Pfam" id="PF06544">
    <property type="entry name" value="Prp3_C"/>
    <property type="match status" value="1"/>
</dbReference>
<dbReference type="CDD" id="cd24163">
    <property type="entry name" value="RWDD2_C"/>
    <property type="match status" value="1"/>
</dbReference>
<evidence type="ECO:0000313" key="3">
    <source>
        <dbReference type="Proteomes" id="UP000249464"/>
    </source>
</evidence>
<dbReference type="InterPro" id="IPR017359">
    <property type="entry name" value="Phi-like"/>
</dbReference>
<evidence type="ECO:0000259" key="1">
    <source>
        <dbReference type="Pfam" id="PF06544"/>
    </source>
</evidence>
<dbReference type="Proteomes" id="UP000249464">
    <property type="component" value="Unassembled WGS sequence"/>
</dbReference>
<protein>
    <submittedName>
        <fullName evidence="2">BQ5605_C002g01578 protein</fullName>
    </submittedName>
</protein>
<sequence>MRYSRSELEPIIDELRLVIASVIKNEEFEWDLLDEQDERDWENALGGEDAYGSSMNVSAARDGVSDGPPYDDVVLVLPEYSLCLAPEAHLRIQHASSLSSNFKPTLYAPSVSRTDHDRLSHELTSRLDELNRQGEEYPVFNLFTSLREYLALNPLTEPTRPSRPGQGVDGHHEDKFVAMRELRIKCTLLWSHHLLATGKRKKIVQWSTELGLWGISKPGYPGVIIVEGLEADADEFVHRIKQLNWKALQVRCEHISDILPTPPPEVSAPGRHEWLLRHHASLAPVLTDEIRVKEVAGMNEVAELMKQAGLEHVFKSALKL</sequence>
<evidence type="ECO:0000313" key="2">
    <source>
        <dbReference type="EMBL" id="SGY34009.1"/>
    </source>
</evidence>
<dbReference type="PANTHER" id="PTHR15955">
    <property type="entry name" value="RWD DOMAIN CONTAINING PROTEIN 2"/>
    <property type="match status" value="1"/>
</dbReference>
<name>A0A2X0P1Y9_9BASI</name>
<dbReference type="InterPro" id="IPR010541">
    <property type="entry name" value="Prp3_C"/>
</dbReference>
<feature type="domain" description="Small nuclear ribonucleoprotein Prp3 C-terminal" evidence="1">
    <location>
        <begin position="188"/>
        <end position="316"/>
    </location>
</feature>
<dbReference type="STRING" id="796604.A0A2X0P1Y9"/>
<reference evidence="2 3" key="1">
    <citation type="submission" date="2016-11" db="EMBL/GenBank/DDBJ databases">
        <authorList>
            <person name="Jaros S."/>
            <person name="Januszkiewicz K."/>
            <person name="Wedrychowicz H."/>
        </authorList>
    </citation>
    <scope>NUCLEOTIDE SEQUENCE [LARGE SCALE GENOMIC DNA]</scope>
</reference>
<organism evidence="2 3">
    <name type="scientific">Microbotryum silenes-dioicae</name>
    <dbReference type="NCBI Taxonomy" id="796604"/>
    <lineage>
        <taxon>Eukaryota</taxon>
        <taxon>Fungi</taxon>
        <taxon>Dikarya</taxon>
        <taxon>Basidiomycota</taxon>
        <taxon>Pucciniomycotina</taxon>
        <taxon>Microbotryomycetes</taxon>
        <taxon>Microbotryales</taxon>
        <taxon>Microbotryaceae</taxon>
        <taxon>Microbotryum</taxon>
    </lineage>
</organism>
<dbReference type="PANTHER" id="PTHR15955:SF8">
    <property type="entry name" value="RWD DOMAIN-CONTAINING PROTEIN 2B-RELATED"/>
    <property type="match status" value="1"/>
</dbReference>
<accession>A0A2X0P1Y9</accession>
<dbReference type="AlphaFoldDB" id="A0A2X0P1Y9"/>